<comment type="caution">
    <text evidence="3">The sequence shown here is derived from an EMBL/GenBank/DDBJ whole genome shotgun (WGS) entry which is preliminary data.</text>
</comment>
<dbReference type="SMART" id="SM00470">
    <property type="entry name" value="ParB"/>
    <property type="match status" value="1"/>
</dbReference>
<dbReference type="Gene3D" id="3.90.1530.30">
    <property type="match status" value="1"/>
</dbReference>
<keyword evidence="4" id="KW-1185">Reference proteome</keyword>
<dbReference type="InterPro" id="IPR050336">
    <property type="entry name" value="Chromosome_partition/occlusion"/>
</dbReference>
<dbReference type="PANTHER" id="PTHR33375:SF1">
    <property type="entry name" value="CHROMOSOME-PARTITIONING PROTEIN PARB-RELATED"/>
    <property type="match status" value="1"/>
</dbReference>
<feature type="domain" description="ParB-like N-terminal" evidence="2">
    <location>
        <begin position="32"/>
        <end position="122"/>
    </location>
</feature>
<dbReference type="SUPFAM" id="SSF110849">
    <property type="entry name" value="ParB/Sulfiredoxin"/>
    <property type="match status" value="1"/>
</dbReference>
<evidence type="ECO:0000256" key="1">
    <source>
        <dbReference type="ARBA" id="ARBA00006295"/>
    </source>
</evidence>
<proteinExistence type="inferred from homology"/>
<dbReference type="InterPro" id="IPR003115">
    <property type="entry name" value="ParB_N"/>
</dbReference>
<evidence type="ECO:0000313" key="4">
    <source>
        <dbReference type="Proteomes" id="UP001529380"/>
    </source>
</evidence>
<comment type="similarity">
    <text evidence="1">Belongs to the ParB family.</text>
</comment>
<name>A0ABT7UMZ3_9FIRM</name>
<organism evidence="3 4">
    <name type="scientific">Allofournierella massiliensis</name>
    <dbReference type="NCBI Taxonomy" id="1650663"/>
    <lineage>
        <taxon>Bacteria</taxon>
        <taxon>Bacillati</taxon>
        <taxon>Bacillota</taxon>
        <taxon>Clostridia</taxon>
        <taxon>Eubacteriales</taxon>
        <taxon>Oscillospiraceae</taxon>
        <taxon>Allofournierella</taxon>
    </lineage>
</organism>
<evidence type="ECO:0000313" key="3">
    <source>
        <dbReference type="EMBL" id="MDM8200266.1"/>
    </source>
</evidence>
<dbReference type="NCBIfam" id="TIGR00180">
    <property type="entry name" value="parB_part"/>
    <property type="match status" value="1"/>
</dbReference>
<dbReference type="InterPro" id="IPR004437">
    <property type="entry name" value="ParB/RepB/Spo0J"/>
</dbReference>
<dbReference type="SUPFAM" id="SSF109709">
    <property type="entry name" value="KorB DNA-binding domain-like"/>
    <property type="match status" value="1"/>
</dbReference>
<dbReference type="PANTHER" id="PTHR33375">
    <property type="entry name" value="CHROMOSOME-PARTITIONING PROTEIN PARB-RELATED"/>
    <property type="match status" value="1"/>
</dbReference>
<dbReference type="Proteomes" id="UP001529380">
    <property type="component" value="Unassembled WGS sequence"/>
</dbReference>
<dbReference type="Gene3D" id="1.10.10.2830">
    <property type="match status" value="1"/>
</dbReference>
<protein>
    <submittedName>
        <fullName evidence="3">ParB/RepB/Spo0J family partition protein</fullName>
    </submittedName>
</protein>
<accession>A0ABT7UMZ3</accession>
<dbReference type="Pfam" id="PF02195">
    <property type="entry name" value="ParB_N"/>
    <property type="match status" value="1"/>
</dbReference>
<sequence>MKSSAKKVELASVDDLFSTEESRADAQREKVLEIPLSELHPFKDHPFKVKDDEAMMETADSIRQYGVLVPAIARPDPNGGYELVAGHRRHRASELAGKDTMPVIVRDLDDDQATIIMVDSNLQRESLLPSERAFAYKMKLEAIKHQGARTDLTSVQVEQKLSARDRVAKDAGERSGIQVMRYIRLTELIPELLDMVDEKKIAFNPAYELSFLKKEEQTQLLDAMDSEQATPSLSQAQRLKKYSQEGHLTLDMMRVIMGEEKKSDLDKITFTSDTLRKYFPRSYTPARMQETIIKLLEAWQRKRQRDQER</sequence>
<dbReference type="CDD" id="cd16407">
    <property type="entry name" value="ParB_N_like"/>
    <property type="match status" value="1"/>
</dbReference>
<dbReference type="EMBL" id="JAUDCL010000003">
    <property type="protein sequence ID" value="MDM8200266.1"/>
    <property type="molecule type" value="Genomic_DNA"/>
</dbReference>
<dbReference type="InterPro" id="IPR036086">
    <property type="entry name" value="ParB/Sulfiredoxin_sf"/>
</dbReference>
<dbReference type="RefSeq" id="WP_204647606.1">
    <property type="nucleotide sequence ID" value="NZ_JAUDCL010000003.1"/>
</dbReference>
<reference evidence="3 4" key="1">
    <citation type="submission" date="2023-06" db="EMBL/GenBank/DDBJ databases">
        <title>Identification and characterization of horizontal gene transfer across gut microbiota members of farm animals based on homology search.</title>
        <authorList>
            <person name="Schwarzerova J."/>
            <person name="Nykrynova M."/>
            <person name="Jureckova K."/>
            <person name="Cejkova D."/>
            <person name="Rychlik I."/>
        </authorList>
    </citation>
    <scope>NUCLEOTIDE SEQUENCE [LARGE SCALE GENOMIC DNA]</scope>
    <source>
        <strain evidence="3 4">ET340</strain>
    </source>
</reference>
<gene>
    <name evidence="3" type="ORF">QUW08_02990</name>
</gene>
<evidence type="ECO:0000259" key="2">
    <source>
        <dbReference type="SMART" id="SM00470"/>
    </source>
</evidence>